<feature type="region of interest" description="Disordered" evidence="1">
    <location>
        <begin position="1"/>
        <end position="22"/>
    </location>
</feature>
<organism evidence="2">
    <name type="scientific">marine metagenome</name>
    <dbReference type="NCBI Taxonomy" id="408172"/>
    <lineage>
        <taxon>unclassified sequences</taxon>
        <taxon>metagenomes</taxon>
        <taxon>ecological metagenomes</taxon>
    </lineage>
</organism>
<evidence type="ECO:0000256" key="1">
    <source>
        <dbReference type="SAM" id="MobiDB-lite"/>
    </source>
</evidence>
<protein>
    <submittedName>
        <fullName evidence="2">Uncharacterized protein</fullName>
    </submittedName>
</protein>
<name>A0A382B604_9ZZZZ</name>
<proteinExistence type="predicted"/>
<reference evidence="2" key="1">
    <citation type="submission" date="2018-05" db="EMBL/GenBank/DDBJ databases">
        <authorList>
            <person name="Lanie J.A."/>
            <person name="Ng W.-L."/>
            <person name="Kazmierczak K.M."/>
            <person name="Andrzejewski T.M."/>
            <person name="Davidsen T.M."/>
            <person name="Wayne K.J."/>
            <person name="Tettelin H."/>
            <person name="Glass J.I."/>
            <person name="Rusch D."/>
            <person name="Podicherti R."/>
            <person name="Tsui H.-C.T."/>
            <person name="Winkler M.E."/>
        </authorList>
    </citation>
    <scope>NUCLEOTIDE SEQUENCE</scope>
</reference>
<dbReference type="AlphaFoldDB" id="A0A382B604"/>
<sequence>MLVGDNQTENAQIVNTETHTNC</sequence>
<gene>
    <name evidence="2" type="ORF">METZ01_LOCUS162114</name>
</gene>
<evidence type="ECO:0000313" key="2">
    <source>
        <dbReference type="EMBL" id="SVB09260.1"/>
    </source>
</evidence>
<dbReference type="EMBL" id="UINC01028380">
    <property type="protein sequence ID" value="SVB09260.1"/>
    <property type="molecule type" value="Genomic_DNA"/>
</dbReference>
<accession>A0A382B604</accession>